<proteinExistence type="predicted"/>
<protein>
    <submittedName>
        <fullName evidence="3">Tetratricopeptide (TPR) repeat protein</fullName>
    </submittedName>
</protein>
<evidence type="ECO:0000256" key="1">
    <source>
        <dbReference type="SAM" id="MobiDB-lite"/>
    </source>
</evidence>
<sequence length="1012" mass="112121">MDPLLVFISFTHDGEAFAHDLNERLNQVPFVTSWIYTERNLGYPFYPELMKHLQPAELILFLVTRQSPHSDWCTSELQYAKDTGKRIIPLIVHPGVDFSLLLQGYQPLHCTTGVEEIWDELRREVDKLMSPQAKFEVLDEKLRLARRALERAPEQDRPRHETEVRAIEDRWREAERRARDPQGSLLRQEAEIKRGQERERAGVAEPDDSSGLRCVNHPPPMMRNRFRNRSPQIRFLQDRLRDPKVRLVAIAGRSGNGKTAMISQWRENLRGSELEPRIGAFVYLPAYGTRPITASVLLEELGRAVVDPAARARLESPETGLSNPSRTVYDKLEEVLAALAGLTVVVIDDAGALLDAAGRIRDPELAEIVDTLLRRSNHRVKLILVAQDLPELLLAANPTSAVGLQLDKGLPLEDSRSFLRALDEDGACGLSSAPEEHLTRVWRLTGGSPRALEAIATILREGRTPSLLKLLDDLTGAQDVLEVLIGLVFNGLEAADQRILQVLAAYEHPVLPSAVDFVLEDYLPGFVSEPALRRLAGRQLIRQYGERFYLPPSPDGEFILAGIPPGGPGEGEESGTPKVTRLALCRRAAQYFVGTRKRVVGSIDDLHAEFAEIRLLMRAGDLQAANKLIDAVDEERLSRWGYSSVLSNWRQELEGRLGAPRLEMNNYLGLADAHTQQGRARQALAALESAQELAAASPQPEARIIVGINLGTVRQELGLTEAAIGDYTRAQQEARERRLFPQEVMAALGHARCLSRKGLLDEAVKQYEELLARMPQEGPDRRLEAQLHLNLAVQLTALGRGVEALEHVARGLAVVPSDEYVLRGHLFGEQAEVHIAGDGWERALKPAGEAAELATQTRDVQLTCEANRTLALAHLCGAQLEKAWHAADTAVHYGLGLGSMTAFAVKGITAYRLGENRDAREAFLEAHLRARTLLERESEAFQVLETEGLVLYGLTRCGGPDQTDLAIAAYQAARRITRARGAVQRSLLLLDKLAIDARADGYAEIRRAAAGL</sequence>
<dbReference type="GO" id="GO:0016887">
    <property type="term" value="F:ATP hydrolysis activity"/>
    <property type="evidence" value="ECO:0007669"/>
    <property type="project" value="InterPro"/>
</dbReference>
<comment type="caution">
    <text evidence="3">The sequence shown here is derived from an EMBL/GenBank/DDBJ whole genome shotgun (WGS) entry which is preliminary data.</text>
</comment>
<dbReference type="SUPFAM" id="SSF48452">
    <property type="entry name" value="TPR-like"/>
    <property type="match status" value="2"/>
</dbReference>
<dbReference type="InterPro" id="IPR011990">
    <property type="entry name" value="TPR-like_helical_dom_sf"/>
</dbReference>
<organism evidence="3 4">
    <name type="scientific">Nonomuraea thailandensis</name>
    <dbReference type="NCBI Taxonomy" id="1188745"/>
    <lineage>
        <taxon>Bacteria</taxon>
        <taxon>Bacillati</taxon>
        <taxon>Actinomycetota</taxon>
        <taxon>Actinomycetes</taxon>
        <taxon>Streptosporangiales</taxon>
        <taxon>Streptosporangiaceae</taxon>
        <taxon>Nonomuraea</taxon>
    </lineage>
</organism>
<dbReference type="GO" id="GO:0007165">
    <property type="term" value="P:signal transduction"/>
    <property type="evidence" value="ECO:0007669"/>
    <property type="project" value="InterPro"/>
</dbReference>
<dbReference type="Gene3D" id="3.40.50.10140">
    <property type="entry name" value="Toll/interleukin-1 receptor homology (TIR) domain"/>
    <property type="match status" value="1"/>
</dbReference>
<dbReference type="RefSeq" id="WP_253742003.1">
    <property type="nucleotide sequence ID" value="NZ_BAABKA010000036.1"/>
</dbReference>
<name>A0A9X2GAA5_9ACTN</name>
<dbReference type="InterPro" id="IPR019734">
    <property type="entry name" value="TPR_rpt"/>
</dbReference>
<dbReference type="PROSITE" id="PS50104">
    <property type="entry name" value="TIR"/>
    <property type="match status" value="1"/>
</dbReference>
<dbReference type="Pfam" id="PF13676">
    <property type="entry name" value="TIR_2"/>
    <property type="match status" value="1"/>
</dbReference>
<evidence type="ECO:0000259" key="2">
    <source>
        <dbReference type="PROSITE" id="PS50104"/>
    </source>
</evidence>
<dbReference type="EMBL" id="JAMZEB010000002">
    <property type="protein sequence ID" value="MCP2355322.1"/>
    <property type="molecule type" value="Genomic_DNA"/>
</dbReference>
<dbReference type="SUPFAM" id="SSF52200">
    <property type="entry name" value="Toll/Interleukin receptor TIR domain"/>
    <property type="match status" value="1"/>
</dbReference>
<evidence type="ECO:0000313" key="4">
    <source>
        <dbReference type="Proteomes" id="UP001139648"/>
    </source>
</evidence>
<dbReference type="Gene3D" id="3.40.50.300">
    <property type="entry name" value="P-loop containing nucleotide triphosphate hydrolases"/>
    <property type="match status" value="1"/>
</dbReference>
<dbReference type="SMART" id="SM00028">
    <property type="entry name" value="TPR"/>
    <property type="match status" value="5"/>
</dbReference>
<dbReference type="InterPro" id="IPR027417">
    <property type="entry name" value="P-loop_NTPase"/>
</dbReference>
<dbReference type="Gene3D" id="1.25.40.10">
    <property type="entry name" value="Tetratricopeptide repeat domain"/>
    <property type="match status" value="1"/>
</dbReference>
<feature type="domain" description="TIR" evidence="2">
    <location>
        <begin position="2"/>
        <end position="125"/>
    </location>
</feature>
<keyword evidence="4" id="KW-1185">Reference proteome</keyword>
<dbReference type="AlphaFoldDB" id="A0A9X2GAA5"/>
<feature type="compositionally biased region" description="Basic and acidic residues" evidence="1">
    <location>
        <begin position="188"/>
        <end position="202"/>
    </location>
</feature>
<gene>
    <name evidence="3" type="ORF">HD597_002342</name>
</gene>
<dbReference type="Proteomes" id="UP001139648">
    <property type="component" value="Unassembled WGS sequence"/>
</dbReference>
<accession>A0A9X2GAA5</accession>
<dbReference type="InterPro" id="IPR000157">
    <property type="entry name" value="TIR_dom"/>
</dbReference>
<evidence type="ECO:0000313" key="3">
    <source>
        <dbReference type="EMBL" id="MCP2355322.1"/>
    </source>
</evidence>
<dbReference type="SUPFAM" id="SSF52540">
    <property type="entry name" value="P-loop containing nucleoside triphosphate hydrolases"/>
    <property type="match status" value="1"/>
</dbReference>
<dbReference type="InterPro" id="IPR049945">
    <property type="entry name" value="AAA_22"/>
</dbReference>
<dbReference type="Pfam" id="PF13401">
    <property type="entry name" value="AAA_22"/>
    <property type="match status" value="1"/>
</dbReference>
<reference evidence="3" key="1">
    <citation type="submission" date="2022-06" db="EMBL/GenBank/DDBJ databases">
        <title>Sequencing the genomes of 1000 actinobacteria strains.</title>
        <authorList>
            <person name="Klenk H.-P."/>
        </authorList>
    </citation>
    <scope>NUCLEOTIDE SEQUENCE</scope>
    <source>
        <strain evidence="3">DSM 46694</strain>
    </source>
</reference>
<dbReference type="InterPro" id="IPR035897">
    <property type="entry name" value="Toll_tir_struct_dom_sf"/>
</dbReference>
<feature type="region of interest" description="Disordered" evidence="1">
    <location>
        <begin position="175"/>
        <end position="225"/>
    </location>
</feature>